<proteinExistence type="predicted"/>
<sequence length="190" mass="20992">MQASATPTGTAVLDLHVAELRQLFNSMDPAPFRQRDLDAKAQDYIVDWAQEVPAGRPLELVVHVGAEAVAPSDAAMLKDAVDEYFRQRALATWRGLRKLFRIGRISLLIGVLFVGAAAVVGESIASFVGQGRYATLIHDSLVIGAWVALWRPMEIFLYDWWPVRTEARLFERLSRIDVRLTSAGGTEASA</sequence>
<feature type="transmembrane region" description="Helical" evidence="1">
    <location>
        <begin position="105"/>
        <end position="127"/>
    </location>
</feature>
<keyword evidence="1" id="KW-0472">Membrane</keyword>
<dbReference type="EMBL" id="JAUKVY010000001">
    <property type="protein sequence ID" value="MDO1531081.1"/>
    <property type="molecule type" value="Genomic_DNA"/>
</dbReference>
<keyword evidence="1" id="KW-0812">Transmembrane</keyword>
<keyword evidence="3" id="KW-1185">Reference proteome</keyword>
<gene>
    <name evidence="2" type="ORF">Q2T77_02175</name>
</gene>
<evidence type="ECO:0000313" key="3">
    <source>
        <dbReference type="Proteomes" id="UP001169027"/>
    </source>
</evidence>
<keyword evidence="1" id="KW-1133">Transmembrane helix</keyword>
<dbReference type="RefSeq" id="WP_301803083.1">
    <property type="nucleotide sequence ID" value="NZ_JAUJZH010000001.1"/>
</dbReference>
<reference evidence="2" key="1">
    <citation type="submission" date="2023-06" db="EMBL/GenBank/DDBJ databases">
        <authorList>
            <person name="Jiang Y."/>
            <person name="Liu Q."/>
        </authorList>
    </citation>
    <scope>NUCLEOTIDE SEQUENCE</scope>
    <source>
        <strain evidence="2">CGMCC 1.12090</strain>
    </source>
</reference>
<evidence type="ECO:0000256" key="1">
    <source>
        <dbReference type="SAM" id="Phobius"/>
    </source>
</evidence>
<accession>A0ABT8S140</accession>
<organism evidence="2 3">
    <name type="scientific">Variovorax ginsengisoli</name>
    <dbReference type="NCBI Taxonomy" id="363844"/>
    <lineage>
        <taxon>Bacteria</taxon>
        <taxon>Pseudomonadati</taxon>
        <taxon>Pseudomonadota</taxon>
        <taxon>Betaproteobacteria</taxon>
        <taxon>Burkholderiales</taxon>
        <taxon>Comamonadaceae</taxon>
        <taxon>Variovorax</taxon>
    </lineage>
</organism>
<protein>
    <submittedName>
        <fullName evidence="2">Uncharacterized protein</fullName>
    </submittedName>
</protein>
<dbReference type="Proteomes" id="UP001169027">
    <property type="component" value="Unassembled WGS sequence"/>
</dbReference>
<comment type="caution">
    <text evidence="2">The sequence shown here is derived from an EMBL/GenBank/DDBJ whole genome shotgun (WGS) entry which is preliminary data.</text>
</comment>
<name>A0ABT8S140_9BURK</name>
<evidence type="ECO:0000313" key="2">
    <source>
        <dbReference type="EMBL" id="MDO1531081.1"/>
    </source>
</evidence>